<protein>
    <submittedName>
        <fullName evidence="1">Uncharacterized protein</fullName>
    </submittedName>
</protein>
<organism evidence="1 2">
    <name type="scientific">Ambrosia artemisiifolia</name>
    <name type="common">Common ragweed</name>
    <dbReference type="NCBI Taxonomy" id="4212"/>
    <lineage>
        <taxon>Eukaryota</taxon>
        <taxon>Viridiplantae</taxon>
        <taxon>Streptophyta</taxon>
        <taxon>Embryophyta</taxon>
        <taxon>Tracheophyta</taxon>
        <taxon>Spermatophyta</taxon>
        <taxon>Magnoliopsida</taxon>
        <taxon>eudicotyledons</taxon>
        <taxon>Gunneridae</taxon>
        <taxon>Pentapetalae</taxon>
        <taxon>asterids</taxon>
        <taxon>campanulids</taxon>
        <taxon>Asterales</taxon>
        <taxon>Asteraceae</taxon>
        <taxon>Asteroideae</taxon>
        <taxon>Heliantheae alliance</taxon>
        <taxon>Heliantheae</taxon>
        <taxon>Ambrosia</taxon>
    </lineage>
</organism>
<keyword evidence="2" id="KW-1185">Reference proteome</keyword>
<reference evidence="1" key="1">
    <citation type="submission" date="2022-06" db="EMBL/GenBank/DDBJ databases">
        <title>Uncovering the hologenomic basis of an extraordinary plant invasion.</title>
        <authorList>
            <person name="Bieker V.C."/>
            <person name="Martin M.D."/>
            <person name="Gilbert T."/>
            <person name="Hodgins K."/>
            <person name="Battlay P."/>
            <person name="Petersen B."/>
            <person name="Wilson J."/>
        </authorList>
    </citation>
    <scope>NUCLEOTIDE SEQUENCE</scope>
    <source>
        <strain evidence="1">AA19_3_7</strain>
        <tissue evidence="1">Leaf</tissue>
    </source>
</reference>
<accession>A0AAD5G998</accession>
<evidence type="ECO:0000313" key="2">
    <source>
        <dbReference type="Proteomes" id="UP001206925"/>
    </source>
</evidence>
<name>A0AAD5G998_AMBAR</name>
<dbReference type="EMBL" id="JAMZMK010010073">
    <property type="protein sequence ID" value="KAI7733164.1"/>
    <property type="molecule type" value="Genomic_DNA"/>
</dbReference>
<dbReference type="Proteomes" id="UP001206925">
    <property type="component" value="Unassembled WGS sequence"/>
</dbReference>
<proteinExistence type="predicted"/>
<dbReference type="AlphaFoldDB" id="A0AAD5G998"/>
<evidence type="ECO:0000313" key="1">
    <source>
        <dbReference type="EMBL" id="KAI7733164.1"/>
    </source>
</evidence>
<comment type="caution">
    <text evidence="1">The sequence shown here is derived from an EMBL/GenBank/DDBJ whole genome shotgun (WGS) entry which is preliminary data.</text>
</comment>
<sequence>MCFPSQRRSGMETHLCWIS</sequence>
<gene>
    <name evidence="1" type="ORF">M8C21_024049</name>
</gene>